<dbReference type="InterPro" id="IPR007076">
    <property type="entry name" value="TfoX_N"/>
</dbReference>
<dbReference type="AlphaFoldDB" id="A0A1I5B356"/>
<dbReference type="Pfam" id="PF04993">
    <property type="entry name" value="TfoX_N"/>
    <property type="match status" value="1"/>
</dbReference>
<evidence type="ECO:0000259" key="1">
    <source>
        <dbReference type="Pfam" id="PF04993"/>
    </source>
</evidence>
<evidence type="ECO:0000313" key="2">
    <source>
        <dbReference type="EMBL" id="SFN69127.1"/>
    </source>
</evidence>
<keyword evidence="3" id="KW-1185">Reference proteome</keyword>
<organism evidence="2 3">
    <name type="scientific">Algoriphagus ornithinivorans</name>
    <dbReference type="NCBI Taxonomy" id="226506"/>
    <lineage>
        <taxon>Bacteria</taxon>
        <taxon>Pseudomonadati</taxon>
        <taxon>Bacteroidota</taxon>
        <taxon>Cytophagia</taxon>
        <taxon>Cytophagales</taxon>
        <taxon>Cyclobacteriaceae</taxon>
        <taxon>Algoriphagus</taxon>
    </lineage>
</organism>
<feature type="domain" description="TfoX N-terminal" evidence="1">
    <location>
        <begin position="25"/>
        <end position="108"/>
    </location>
</feature>
<accession>A0A1I5B356</accession>
<name>A0A1I5B356_9BACT</name>
<gene>
    <name evidence="2" type="ORF">SAMN04488519_101368</name>
</gene>
<dbReference type="SUPFAM" id="SSF159894">
    <property type="entry name" value="YgaC/TfoX-N like"/>
    <property type="match status" value="1"/>
</dbReference>
<dbReference type="STRING" id="226506.SAMN04488519_101368"/>
<reference evidence="3" key="1">
    <citation type="submission" date="2016-10" db="EMBL/GenBank/DDBJ databases">
        <authorList>
            <person name="Varghese N."/>
            <person name="Submissions S."/>
        </authorList>
    </citation>
    <scope>NUCLEOTIDE SEQUENCE [LARGE SCALE GENOMIC DNA]</scope>
    <source>
        <strain evidence="3">DSM 15282</strain>
    </source>
</reference>
<dbReference type="Proteomes" id="UP000199564">
    <property type="component" value="Unassembled WGS sequence"/>
</dbReference>
<dbReference type="EMBL" id="FOVW01000001">
    <property type="protein sequence ID" value="SFN69127.1"/>
    <property type="molecule type" value="Genomic_DNA"/>
</dbReference>
<sequence length="113" mass="13015">MAYSEHLADRVRQRLRNSPVTGEIKMMGGLAFMVNHKMCIGILTNKETEEDQLMVKVGNEEYEQLLQKKEAREMDFTGKAMKGFLFVDAEGIDSEEGLDFWVNKALEFNRKAH</sequence>
<evidence type="ECO:0000313" key="3">
    <source>
        <dbReference type="Proteomes" id="UP000199564"/>
    </source>
</evidence>
<proteinExistence type="predicted"/>
<dbReference type="RefSeq" id="WP_091649461.1">
    <property type="nucleotide sequence ID" value="NZ_FOVW01000001.1"/>
</dbReference>
<protein>
    <submittedName>
        <fullName evidence="2">TfoX N-terminal domain-containing protein</fullName>
    </submittedName>
</protein>
<dbReference type="Gene3D" id="3.30.1460.30">
    <property type="entry name" value="YgaC/TfoX-N like chaperone"/>
    <property type="match status" value="1"/>
</dbReference>